<dbReference type="InterPro" id="IPR017972">
    <property type="entry name" value="Cyt_P450_CS"/>
</dbReference>
<evidence type="ECO:0000256" key="4">
    <source>
        <dbReference type="ARBA" id="ARBA00004406"/>
    </source>
</evidence>
<comment type="function">
    <text evidence="2">May be involved in the metabolism of insect hormones and in the breakdown of synthetic insecticides.</text>
</comment>
<keyword evidence="8" id="KW-0256">Endoplasmic reticulum</keyword>
<dbReference type="InterPro" id="IPR001128">
    <property type="entry name" value="Cyt_P450"/>
</dbReference>
<dbReference type="GO" id="GO:0005506">
    <property type="term" value="F:iron ion binding"/>
    <property type="evidence" value="ECO:0007669"/>
    <property type="project" value="InterPro"/>
</dbReference>
<sequence length="503" mass="57447">MDSGNPILICIGLLISFLITVAYVYCEWLYGYWKRKNVPHEKATSIIYGSIRKIFKAEESQGIFFKDIYDSFPGEPFVGFYEFQRPSLLLRDPEVVKKVLTENFNSFHKNGVYTNEKEDSFFSRNPFVLAGAEWKEARSKLTQALTVNKLKFIPESVSKMYPSMKTFLDEANDNIEAYELGTNITSGMAASWSWGIEDSGFTKTKSYVREIAQKFVDVFIGTDSSMQLIHINPWFTPLFRPTIVSQENGFFNDLTAKSLKMLISTGNRNSPCILNSLRQTRLKSGQTDDDLMKNDAIKDLSGVVASFYLDAYETTARAMSFMFYTLAQYPDVQSRLREEVKKLPKEQITLEEVQKLPYLDMVFSEVLRMYPPATFLRKKCTQDCELSGVKVEAGIHMVLPILALHMDGDIYADPEKFEPERFSEENKNDRHPYAYIPFGSGPRMCPGMRFAISLIKVITSFLLQDYEILPPKNEELKPIKPSVSGVLLVPDAPLKLHIAKLNK</sequence>
<evidence type="ECO:0000256" key="8">
    <source>
        <dbReference type="ARBA" id="ARBA00022824"/>
    </source>
</evidence>
<keyword evidence="13 16" id="KW-0472">Membrane</keyword>
<evidence type="ECO:0000256" key="11">
    <source>
        <dbReference type="ARBA" id="ARBA00023004"/>
    </source>
</evidence>
<comment type="similarity">
    <text evidence="5 15">Belongs to the cytochrome P450 family.</text>
</comment>
<dbReference type="GO" id="GO:0004497">
    <property type="term" value="F:monooxygenase activity"/>
    <property type="evidence" value="ECO:0007669"/>
    <property type="project" value="UniProtKB-KW"/>
</dbReference>
<evidence type="ECO:0000256" key="15">
    <source>
        <dbReference type="RuleBase" id="RU000461"/>
    </source>
</evidence>
<reference evidence="17" key="1">
    <citation type="submission" date="2014-07" db="EMBL/GenBank/DDBJ databases">
        <title>A systematic study of Ichneumonosoma Meijere, Pelmatops Enderlein, Pseudopelmatops Shiraki and Soita Walker (Diptera: Tephritidae).</title>
        <authorList>
            <person name="Chen X.-L."/>
            <person name="Norrbom A."/>
            <person name="Zhu C.-D."/>
        </authorList>
    </citation>
    <scope>NUCLEOTIDE SEQUENCE</scope>
</reference>
<evidence type="ECO:0000313" key="17">
    <source>
        <dbReference type="EMBL" id="AIW79996.1"/>
    </source>
</evidence>
<dbReference type="PROSITE" id="PS00086">
    <property type="entry name" value="CYTOCHROME_P450"/>
    <property type="match status" value="1"/>
</dbReference>
<accession>A0A0K0LBA3</accession>
<dbReference type="SUPFAM" id="SSF48264">
    <property type="entry name" value="Cytochrome P450"/>
    <property type="match status" value="1"/>
</dbReference>
<evidence type="ECO:0000256" key="3">
    <source>
        <dbReference type="ARBA" id="ARBA00004174"/>
    </source>
</evidence>
<proteinExistence type="evidence at transcript level"/>
<keyword evidence="12 15" id="KW-0503">Monooxygenase</keyword>
<evidence type="ECO:0000256" key="1">
    <source>
        <dbReference type="ARBA" id="ARBA00001971"/>
    </source>
</evidence>
<keyword evidence="16" id="KW-1133">Transmembrane helix</keyword>
<dbReference type="InterPro" id="IPR050476">
    <property type="entry name" value="Insect_CytP450_Detox"/>
</dbReference>
<evidence type="ECO:0000256" key="9">
    <source>
        <dbReference type="ARBA" id="ARBA00022848"/>
    </source>
</evidence>
<dbReference type="PANTHER" id="PTHR24292">
    <property type="entry name" value="CYTOCHROME P450"/>
    <property type="match status" value="1"/>
</dbReference>
<dbReference type="EMBL" id="KM217032">
    <property type="protein sequence ID" value="AIW79995.1"/>
    <property type="molecule type" value="mRNA"/>
</dbReference>
<dbReference type="InterPro" id="IPR002403">
    <property type="entry name" value="Cyt_P450_E_grp-IV"/>
</dbReference>
<name>A0A0K0LBA3_NILLU</name>
<keyword evidence="10 15" id="KW-0560">Oxidoreductase</keyword>
<dbReference type="Gene3D" id="1.10.630.10">
    <property type="entry name" value="Cytochrome P450"/>
    <property type="match status" value="1"/>
</dbReference>
<evidence type="ECO:0000256" key="5">
    <source>
        <dbReference type="ARBA" id="ARBA00010617"/>
    </source>
</evidence>
<dbReference type="EMBL" id="KM217033">
    <property type="protein sequence ID" value="AIW79996.1"/>
    <property type="molecule type" value="mRNA"/>
</dbReference>
<dbReference type="GO" id="GO:0005789">
    <property type="term" value="C:endoplasmic reticulum membrane"/>
    <property type="evidence" value="ECO:0007669"/>
    <property type="project" value="UniProtKB-SubCell"/>
</dbReference>
<comment type="subcellular location">
    <subcellularLocation>
        <location evidence="4">Endoplasmic reticulum membrane</location>
        <topology evidence="4">Peripheral membrane protein</topology>
    </subcellularLocation>
    <subcellularLocation>
        <location evidence="3">Microsome membrane</location>
        <topology evidence="3">Peripheral membrane protein</topology>
    </subcellularLocation>
</comment>
<dbReference type="InterPro" id="IPR036396">
    <property type="entry name" value="Cyt_P450_sf"/>
</dbReference>
<evidence type="ECO:0000256" key="6">
    <source>
        <dbReference type="ARBA" id="ARBA00022617"/>
    </source>
</evidence>
<feature type="transmembrane region" description="Helical" evidence="16">
    <location>
        <begin position="6"/>
        <end position="26"/>
    </location>
</feature>
<dbReference type="Pfam" id="PF00067">
    <property type="entry name" value="p450"/>
    <property type="match status" value="1"/>
</dbReference>
<feature type="binding site" description="axial binding residue" evidence="14">
    <location>
        <position position="445"/>
    </location>
    <ligand>
        <name>heme</name>
        <dbReference type="ChEBI" id="CHEBI:30413"/>
    </ligand>
    <ligandPart>
        <name>Fe</name>
        <dbReference type="ChEBI" id="CHEBI:18248"/>
    </ligandPart>
</feature>
<evidence type="ECO:0000256" key="12">
    <source>
        <dbReference type="ARBA" id="ARBA00023033"/>
    </source>
</evidence>
<evidence type="ECO:0000256" key="16">
    <source>
        <dbReference type="SAM" id="Phobius"/>
    </source>
</evidence>
<dbReference type="PANTHER" id="PTHR24292:SF54">
    <property type="entry name" value="CYP9F3-RELATED"/>
    <property type="match status" value="1"/>
</dbReference>
<dbReference type="GO" id="GO:0016705">
    <property type="term" value="F:oxidoreductase activity, acting on paired donors, with incorporation or reduction of molecular oxygen"/>
    <property type="evidence" value="ECO:0007669"/>
    <property type="project" value="InterPro"/>
</dbReference>
<keyword evidence="7 14" id="KW-0479">Metal-binding</keyword>
<dbReference type="AlphaFoldDB" id="A0A0K0LBA3"/>
<comment type="cofactor">
    <cofactor evidence="1 14">
        <name>heme</name>
        <dbReference type="ChEBI" id="CHEBI:30413"/>
    </cofactor>
</comment>
<organism evidence="17">
    <name type="scientific">Nilaparvata lugens</name>
    <name type="common">Brown planthopper</name>
    <dbReference type="NCBI Taxonomy" id="108931"/>
    <lineage>
        <taxon>Eukaryota</taxon>
        <taxon>Metazoa</taxon>
        <taxon>Ecdysozoa</taxon>
        <taxon>Arthropoda</taxon>
        <taxon>Hexapoda</taxon>
        <taxon>Insecta</taxon>
        <taxon>Pterygota</taxon>
        <taxon>Neoptera</taxon>
        <taxon>Paraneoptera</taxon>
        <taxon>Hemiptera</taxon>
        <taxon>Auchenorrhyncha</taxon>
        <taxon>Fulgoroidea</taxon>
        <taxon>Delphacidae</taxon>
        <taxon>Delphacinae</taxon>
        <taxon>Nilaparvata</taxon>
    </lineage>
</organism>
<keyword evidence="9" id="KW-0492">Microsome</keyword>
<evidence type="ECO:0000256" key="14">
    <source>
        <dbReference type="PIRSR" id="PIRSR602403-1"/>
    </source>
</evidence>
<dbReference type="GO" id="GO:0020037">
    <property type="term" value="F:heme binding"/>
    <property type="evidence" value="ECO:0007669"/>
    <property type="project" value="InterPro"/>
</dbReference>
<keyword evidence="16" id="KW-0812">Transmembrane</keyword>
<evidence type="ECO:0000256" key="13">
    <source>
        <dbReference type="ARBA" id="ARBA00023136"/>
    </source>
</evidence>
<evidence type="ECO:0000256" key="10">
    <source>
        <dbReference type="ARBA" id="ARBA00023002"/>
    </source>
</evidence>
<evidence type="ECO:0000256" key="7">
    <source>
        <dbReference type="ARBA" id="ARBA00022723"/>
    </source>
</evidence>
<dbReference type="OrthoDB" id="6622871at2759"/>
<dbReference type="PRINTS" id="PR00465">
    <property type="entry name" value="EP450IV"/>
</dbReference>
<dbReference type="CDD" id="cd11056">
    <property type="entry name" value="CYP6-like"/>
    <property type="match status" value="1"/>
</dbReference>
<dbReference type="FunFam" id="1.10.630.10:FF:000182">
    <property type="entry name" value="Cytochrome P450 3A4"/>
    <property type="match status" value="1"/>
</dbReference>
<evidence type="ECO:0000256" key="2">
    <source>
        <dbReference type="ARBA" id="ARBA00003690"/>
    </source>
</evidence>
<protein>
    <submittedName>
        <fullName evidence="17">Cytochrome P450 CYP427A1</fullName>
    </submittedName>
</protein>
<keyword evidence="6 14" id="KW-0349">Heme</keyword>
<dbReference type="PRINTS" id="PR00385">
    <property type="entry name" value="P450"/>
</dbReference>
<keyword evidence="11 14" id="KW-0408">Iron</keyword>